<dbReference type="InterPro" id="IPR050126">
    <property type="entry name" value="Ap4A_hydrolase"/>
</dbReference>
<evidence type="ECO:0000313" key="4">
    <source>
        <dbReference type="EMBL" id="KPL86557.1"/>
    </source>
</evidence>
<dbReference type="PANTHER" id="PTHR42850">
    <property type="entry name" value="METALLOPHOSPHOESTERASE"/>
    <property type="match status" value="1"/>
</dbReference>
<dbReference type="Proteomes" id="UP000050502">
    <property type="component" value="Unassembled WGS sequence"/>
</dbReference>
<dbReference type="EMBL" id="BBZA01000165">
    <property type="protein sequence ID" value="GAP63553.1"/>
    <property type="molecule type" value="Genomic_DNA"/>
</dbReference>
<organism evidence="3 5">
    <name type="scientific">Ardenticatena maritima</name>
    <dbReference type="NCBI Taxonomy" id="872965"/>
    <lineage>
        <taxon>Bacteria</taxon>
        <taxon>Bacillati</taxon>
        <taxon>Chloroflexota</taxon>
        <taxon>Ardenticatenia</taxon>
        <taxon>Ardenticatenales</taxon>
        <taxon>Ardenticatenaceae</taxon>
        <taxon>Ardenticatena</taxon>
    </lineage>
</organism>
<dbReference type="Pfam" id="PF12850">
    <property type="entry name" value="Metallophos_2"/>
    <property type="match status" value="1"/>
</dbReference>
<dbReference type="Gene3D" id="3.60.21.10">
    <property type="match status" value="1"/>
</dbReference>
<comment type="caution">
    <text evidence="3">The sequence shown here is derived from an EMBL/GenBank/DDBJ whole genome shotgun (WGS) entry which is preliminary data.</text>
</comment>
<evidence type="ECO:0000313" key="3">
    <source>
        <dbReference type="EMBL" id="GAP63553.1"/>
    </source>
</evidence>
<name>A0A0M8K7S6_9CHLR</name>
<reference evidence="5" key="3">
    <citation type="submission" date="2015-08" db="EMBL/GenBank/DDBJ databases">
        <title>Draft Genome Sequence of a Heterotrophic Facultative Anaerobic Bacterium Ardenticatena maritima Strain 110S.</title>
        <authorList>
            <person name="Kawaichi S."/>
            <person name="Yoshida T."/>
            <person name="Sako Y."/>
            <person name="Nakamura R."/>
        </authorList>
    </citation>
    <scope>NUCLEOTIDE SEQUENCE [LARGE SCALE GENOMIC DNA]</scope>
    <source>
        <strain evidence="5">110S</strain>
    </source>
</reference>
<dbReference type="PIRSF" id="PIRSF000883">
    <property type="entry name" value="Pesterase_MJ0912"/>
    <property type="match status" value="1"/>
</dbReference>
<accession>A0A0M8K7S6</accession>
<sequence length="280" mass="32113">MKLAILSDIHGNQPALEAVLEDLQREDPDYVVVAGDLVNRGPHNAEVVDMVRAHPEWRVIQGNHDELVADWVLGRASENLYNDPAYTPLNWVAEQLGNERVAYLDQLPFEHVVELPNTAPVLVVHGSPRHNREGLRPSLDDETLATILEGVDAPVVVGAHTHVPMARRVGRWLVLNSGAVGTPFNADPRAQYLLLEWRNGTWAPRFRQIEYDRQPVLEAFERTGYLDKGFIVHIFRYEFLTARSHLYYYDFWCRERGLPMNMESWQQYVAEWEARQIAAS</sequence>
<dbReference type="InterPro" id="IPR024654">
    <property type="entry name" value="Calcineurin-like_PHP_lpxH"/>
</dbReference>
<dbReference type="AlphaFoldDB" id="A0A0M8K7S6"/>
<dbReference type="GO" id="GO:0016791">
    <property type="term" value="F:phosphatase activity"/>
    <property type="evidence" value="ECO:0007669"/>
    <property type="project" value="TreeGrafter"/>
</dbReference>
<dbReference type="Proteomes" id="UP000037784">
    <property type="component" value="Unassembled WGS sequence"/>
</dbReference>
<protein>
    <recommendedName>
        <fullName evidence="2">Calcineurin-like phosphoesterase domain-containing protein</fullName>
    </recommendedName>
</protein>
<dbReference type="STRING" id="872965.SE16_14940"/>
<keyword evidence="5" id="KW-1185">Reference proteome</keyword>
<proteinExistence type="inferred from homology"/>
<feature type="domain" description="Calcineurin-like phosphoesterase" evidence="2">
    <location>
        <begin position="1"/>
        <end position="199"/>
    </location>
</feature>
<evidence type="ECO:0000256" key="1">
    <source>
        <dbReference type="ARBA" id="ARBA00008950"/>
    </source>
</evidence>
<evidence type="ECO:0000259" key="2">
    <source>
        <dbReference type="Pfam" id="PF12850"/>
    </source>
</evidence>
<dbReference type="GO" id="GO:0005737">
    <property type="term" value="C:cytoplasm"/>
    <property type="evidence" value="ECO:0007669"/>
    <property type="project" value="TreeGrafter"/>
</dbReference>
<reference evidence="3 5" key="1">
    <citation type="journal article" date="2015" name="Genome Announc.">
        <title>Draft Genome Sequence of a Heterotrophic Facultative Anaerobic Thermophilic Bacterium, Ardenticatena maritima Strain 110ST.</title>
        <authorList>
            <person name="Kawaichi S."/>
            <person name="Yoshida T."/>
            <person name="Sako Y."/>
            <person name="Nakamura R."/>
        </authorList>
    </citation>
    <scope>NUCLEOTIDE SEQUENCE [LARGE SCALE GENOMIC DNA]</scope>
    <source>
        <strain evidence="3 5">110S</strain>
    </source>
</reference>
<reference evidence="4 6" key="2">
    <citation type="submission" date="2015-07" db="EMBL/GenBank/DDBJ databases">
        <title>Whole genome sequence of Ardenticatena maritima DSM 23922.</title>
        <authorList>
            <person name="Hemp J."/>
            <person name="Ward L.M."/>
            <person name="Pace L.A."/>
            <person name="Fischer W.W."/>
        </authorList>
    </citation>
    <scope>NUCLEOTIDE SEQUENCE [LARGE SCALE GENOMIC DNA]</scope>
    <source>
        <strain evidence="4 6">110S</strain>
    </source>
</reference>
<dbReference type="InParanoid" id="A0A0M8K7S6"/>
<dbReference type="OrthoDB" id="9813918at2"/>
<gene>
    <name evidence="3" type="ORF">ARMA_1976</name>
    <name evidence="4" type="ORF">SE16_14940</name>
</gene>
<dbReference type="InterPro" id="IPR029052">
    <property type="entry name" value="Metallo-depent_PP-like"/>
</dbReference>
<evidence type="ECO:0000313" key="6">
    <source>
        <dbReference type="Proteomes" id="UP000050502"/>
    </source>
</evidence>
<dbReference type="EMBL" id="LGKN01000009">
    <property type="protein sequence ID" value="KPL86557.1"/>
    <property type="molecule type" value="Genomic_DNA"/>
</dbReference>
<dbReference type="InterPro" id="IPR011152">
    <property type="entry name" value="Pesterase_MJ0912"/>
</dbReference>
<dbReference type="RefSeq" id="WP_054493372.1">
    <property type="nucleotide sequence ID" value="NZ_BBZA01000165.1"/>
</dbReference>
<dbReference type="PANTHER" id="PTHR42850:SF2">
    <property type="entry name" value="BLL5683 PROTEIN"/>
    <property type="match status" value="1"/>
</dbReference>
<dbReference type="SUPFAM" id="SSF56300">
    <property type="entry name" value="Metallo-dependent phosphatases"/>
    <property type="match status" value="1"/>
</dbReference>
<comment type="similarity">
    <text evidence="1">Belongs to the metallophosphoesterase superfamily. YfcE family.</text>
</comment>
<evidence type="ECO:0000313" key="5">
    <source>
        <dbReference type="Proteomes" id="UP000037784"/>
    </source>
</evidence>